<comment type="similarity">
    <text evidence="1">Belongs to the Fur family.</text>
</comment>
<dbReference type="InterPro" id="IPR002481">
    <property type="entry name" value="FUR"/>
</dbReference>
<keyword evidence="2" id="KW-0678">Repressor</keyword>
<protein>
    <submittedName>
        <fullName evidence="8">Transcriptional repressor</fullName>
    </submittedName>
</protein>
<evidence type="ECO:0000256" key="6">
    <source>
        <dbReference type="ARBA" id="ARBA00023163"/>
    </source>
</evidence>
<sequence>MTDSKGVDAGLLQTRYRLTKQRAAILRALEDGAHLTAEAIHERVRAELPAVSLGTIYRTLDILRAIGLVQVFAHGGAARYEAALDKHHHLVCVACNEIVNVPAPQVAALALAIAQDNRYSGVDATLTVNGRCARCAGLARNGTGGD</sequence>
<dbReference type="GO" id="GO:0045892">
    <property type="term" value="P:negative regulation of DNA-templated transcription"/>
    <property type="evidence" value="ECO:0007669"/>
    <property type="project" value="TreeGrafter"/>
</dbReference>
<dbReference type="AlphaFoldDB" id="A0AAN2CBB2"/>
<dbReference type="PANTHER" id="PTHR33202:SF7">
    <property type="entry name" value="FERRIC UPTAKE REGULATION PROTEIN"/>
    <property type="match status" value="1"/>
</dbReference>
<name>A0AAN2CBB2_UNVUL</name>
<proteinExistence type="inferred from homology"/>
<feature type="binding site" evidence="7">
    <location>
        <position position="95"/>
    </location>
    <ligand>
        <name>Zn(2+)</name>
        <dbReference type="ChEBI" id="CHEBI:29105"/>
    </ligand>
</feature>
<evidence type="ECO:0000256" key="1">
    <source>
        <dbReference type="ARBA" id="ARBA00007957"/>
    </source>
</evidence>
<dbReference type="InterPro" id="IPR036390">
    <property type="entry name" value="WH_DNA-bd_sf"/>
</dbReference>
<dbReference type="SUPFAM" id="SSF46785">
    <property type="entry name" value="Winged helix' DNA-binding domain"/>
    <property type="match status" value="1"/>
</dbReference>
<keyword evidence="3 7" id="KW-0862">Zinc</keyword>
<accession>A0AAN2CBB2</accession>
<dbReference type="KEGG" id="vab:WPS_28330"/>
<evidence type="ECO:0000313" key="8">
    <source>
        <dbReference type="EMBL" id="BDE07557.1"/>
    </source>
</evidence>
<evidence type="ECO:0000313" key="9">
    <source>
        <dbReference type="Proteomes" id="UP001317532"/>
    </source>
</evidence>
<keyword evidence="6" id="KW-0804">Transcription</keyword>
<dbReference type="Proteomes" id="UP001317532">
    <property type="component" value="Chromosome"/>
</dbReference>
<dbReference type="PANTHER" id="PTHR33202">
    <property type="entry name" value="ZINC UPTAKE REGULATION PROTEIN"/>
    <property type="match status" value="1"/>
</dbReference>
<feature type="binding site" evidence="7">
    <location>
        <position position="92"/>
    </location>
    <ligand>
        <name>Zn(2+)</name>
        <dbReference type="ChEBI" id="CHEBI:29105"/>
    </ligand>
</feature>
<dbReference type="InterPro" id="IPR043135">
    <property type="entry name" value="Fur_C"/>
</dbReference>
<keyword evidence="9" id="KW-1185">Reference proteome</keyword>
<evidence type="ECO:0000256" key="3">
    <source>
        <dbReference type="ARBA" id="ARBA00022833"/>
    </source>
</evidence>
<keyword evidence="7" id="KW-0479">Metal-binding</keyword>
<dbReference type="EMBL" id="AP025523">
    <property type="protein sequence ID" value="BDE07557.1"/>
    <property type="molecule type" value="Genomic_DNA"/>
</dbReference>
<dbReference type="GO" id="GO:1900376">
    <property type="term" value="P:regulation of secondary metabolite biosynthetic process"/>
    <property type="evidence" value="ECO:0007669"/>
    <property type="project" value="TreeGrafter"/>
</dbReference>
<gene>
    <name evidence="8" type="ORF">WPS_28330</name>
</gene>
<reference evidence="8 9" key="1">
    <citation type="journal article" date="2022" name="ISME Commun">
        <title>Vulcanimicrobium alpinus gen. nov. sp. nov., the first cultivated representative of the candidate phylum 'Eremiobacterota', is a metabolically versatile aerobic anoxygenic phototroph.</title>
        <authorList>
            <person name="Yabe S."/>
            <person name="Muto K."/>
            <person name="Abe K."/>
            <person name="Yokota A."/>
            <person name="Staudigel H."/>
            <person name="Tebo B.M."/>
        </authorList>
    </citation>
    <scope>NUCLEOTIDE SEQUENCE [LARGE SCALE GENOMIC DNA]</scope>
    <source>
        <strain evidence="8 9">WC8-2</strain>
    </source>
</reference>
<dbReference type="GO" id="GO:0000976">
    <property type="term" value="F:transcription cis-regulatory region binding"/>
    <property type="evidence" value="ECO:0007669"/>
    <property type="project" value="TreeGrafter"/>
</dbReference>
<keyword evidence="4" id="KW-0805">Transcription regulation</keyword>
<feature type="binding site" evidence="7">
    <location>
        <position position="132"/>
    </location>
    <ligand>
        <name>Zn(2+)</name>
        <dbReference type="ChEBI" id="CHEBI:29105"/>
    </ligand>
</feature>
<evidence type="ECO:0000256" key="2">
    <source>
        <dbReference type="ARBA" id="ARBA00022491"/>
    </source>
</evidence>
<dbReference type="InterPro" id="IPR036388">
    <property type="entry name" value="WH-like_DNA-bd_sf"/>
</dbReference>
<evidence type="ECO:0000256" key="4">
    <source>
        <dbReference type="ARBA" id="ARBA00023015"/>
    </source>
</evidence>
<dbReference type="Pfam" id="PF01475">
    <property type="entry name" value="FUR"/>
    <property type="match status" value="1"/>
</dbReference>
<dbReference type="GO" id="GO:0008270">
    <property type="term" value="F:zinc ion binding"/>
    <property type="evidence" value="ECO:0007669"/>
    <property type="project" value="TreeGrafter"/>
</dbReference>
<dbReference type="RefSeq" id="WP_317995139.1">
    <property type="nucleotide sequence ID" value="NZ_AP025523.1"/>
</dbReference>
<dbReference type="GO" id="GO:0003700">
    <property type="term" value="F:DNA-binding transcription factor activity"/>
    <property type="evidence" value="ECO:0007669"/>
    <property type="project" value="InterPro"/>
</dbReference>
<evidence type="ECO:0000256" key="7">
    <source>
        <dbReference type="PIRSR" id="PIRSR602481-1"/>
    </source>
</evidence>
<comment type="cofactor">
    <cofactor evidence="7">
        <name>Zn(2+)</name>
        <dbReference type="ChEBI" id="CHEBI:29105"/>
    </cofactor>
    <text evidence="7">Binds 1 zinc ion per subunit.</text>
</comment>
<keyword evidence="5" id="KW-0238">DNA-binding</keyword>
<organism evidence="8 9">
    <name type="scientific">Vulcanimicrobium alpinum</name>
    <dbReference type="NCBI Taxonomy" id="3016050"/>
    <lineage>
        <taxon>Bacteria</taxon>
        <taxon>Bacillati</taxon>
        <taxon>Vulcanimicrobiota</taxon>
        <taxon>Vulcanimicrobiia</taxon>
        <taxon>Vulcanimicrobiales</taxon>
        <taxon>Vulcanimicrobiaceae</taxon>
        <taxon>Vulcanimicrobium</taxon>
    </lineage>
</organism>
<feature type="binding site" evidence="7">
    <location>
        <position position="135"/>
    </location>
    <ligand>
        <name>Zn(2+)</name>
        <dbReference type="ChEBI" id="CHEBI:29105"/>
    </ligand>
</feature>
<dbReference type="CDD" id="cd07153">
    <property type="entry name" value="Fur_like"/>
    <property type="match status" value="1"/>
</dbReference>
<evidence type="ECO:0000256" key="5">
    <source>
        <dbReference type="ARBA" id="ARBA00023125"/>
    </source>
</evidence>
<dbReference type="Gene3D" id="1.10.10.10">
    <property type="entry name" value="Winged helix-like DNA-binding domain superfamily/Winged helix DNA-binding domain"/>
    <property type="match status" value="1"/>
</dbReference>
<dbReference type="Gene3D" id="3.30.1490.190">
    <property type="match status" value="1"/>
</dbReference>